<dbReference type="Pfam" id="PF09686">
    <property type="entry name" value="Plasmid_RAQPRD"/>
    <property type="match status" value="1"/>
</dbReference>
<feature type="chain" id="PRO_5047269839" description="Conjugal transfer protein" evidence="1">
    <location>
        <begin position="23"/>
        <end position="104"/>
    </location>
</feature>
<dbReference type="Proteomes" id="UP000241190">
    <property type="component" value="Unassembled WGS sequence"/>
</dbReference>
<feature type="signal peptide" evidence="1">
    <location>
        <begin position="1"/>
        <end position="22"/>
    </location>
</feature>
<keyword evidence="1" id="KW-0732">Signal</keyword>
<dbReference type="InterPro" id="IPR019110">
    <property type="entry name" value="Uncharacterised_RAQPRD"/>
</dbReference>
<protein>
    <recommendedName>
        <fullName evidence="4">Conjugal transfer protein</fullName>
    </recommendedName>
</protein>
<evidence type="ECO:0000256" key="1">
    <source>
        <dbReference type="SAM" id="SignalP"/>
    </source>
</evidence>
<evidence type="ECO:0000313" key="3">
    <source>
        <dbReference type="Proteomes" id="UP000241190"/>
    </source>
</evidence>
<evidence type="ECO:0008006" key="4">
    <source>
        <dbReference type="Google" id="ProtNLM"/>
    </source>
</evidence>
<sequence length="104" mass="11952">MRHAIIHAMCFLSLFVSSHVYAASVIDEKRELATISDHLTKLDFLIQRAEQRADYRSVRQFDYPALRSDLRDIQSGISAYLYPSRPIPLPQTPLSGDYTLRTQP</sequence>
<keyword evidence="3" id="KW-1185">Reference proteome</keyword>
<comment type="caution">
    <text evidence="2">The sequence shown here is derived from an EMBL/GenBank/DDBJ whole genome shotgun (WGS) entry which is preliminary data.</text>
</comment>
<reference evidence="2 3" key="1">
    <citation type="submission" date="2018-03" db="EMBL/GenBank/DDBJ databases">
        <title>Whole genome sequencing of Histamine producing bacteria.</title>
        <authorList>
            <person name="Butler K."/>
        </authorList>
    </citation>
    <scope>NUCLEOTIDE SEQUENCE [LARGE SCALE GENOMIC DNA]</scope>
    <source>
        <strain evidence="2 3">ATCC 51761</strain>
    </source>
</reference>
<accession>A0ABX5GMQ1</accession>
<gene>
    <name evidence="2" type="ORF">C9J52_18995</name>
</gene>
<proteinExistence type="predicted"/>
<evidence type="ECO:0000313" key="2">
    <source>
        <dbReference type="EMBL" id="PSW92278.1"/>
    </source>
</evidence>
<dbReference type="RefSeq" id="WP_045038749.1">
    <property type="nucleotide sequence ID" value="NZ_JZSR01000058.1"/>
</dbReference>
<organism evidence="2 3">
    <name type="scientific">Photobacterium iliopiscarium</name>
    <dbReference type="NCBI Taxonomy" id="56192"/>
    <lineage>
        <taxon>Bacteria</taxon>
        <taxon>Pseudomonadati</taxon>
        <taxon>Pseudomonadota</taxon>
        <taxon>Gammaproteobacteria</taxon>
        <taxon>Vibrionales</taxon>
        <taxon>Vibrionaceae</taxon>
        <taxon>Photobacterium</taxon>
    </lineage>
</organism>
<name>A0ABX5GMQ1_9GAMM</name>
<dbReference type="NCBIfam" id="TIGR01690">
    <property type="entry name" value="ICE_RAQPRD"/>
    <property type="match status" value="1"/>
</dbReference>
<dbReference type="EMBL" id="PYOP01000049">
    <property type="protein sequence ID" value="PSW92278.1"/>
    <property type="molecule type" value="Genomic_DNA"/>
</dbReference>